<dbReference type="GO" id="GO:0051119">
    <property type="term" value="F:sugar transmembrane transporter activity"/>
    <property type="evidence" value="ECO:0000318"/>
    <property type="project" value="GO_Central"/>
</dbReference>
<protein>
    <submittedName>
        <fullName evidence="3">Uncharacterized protein</fullName>
    </submittedName>
</protein>
<feature type="transmembrane region" description="Helical" evidence="2">
    <location>
        <begin position="48"/>
        <end position="69"/>
    </location>
</feature>
<feature type="region of interest" description="Disordered" evidence="1">
    <location>
        <begin position="1"/>
        <end position="25"/>
    </location>
</feature>
<keyword evidence="2" id="KW-1133">Transmembrane helix</keyword>
<keyword evidence="2" id="KW-0812">Transmembrane</keyword>
<evidence type="ECO:0000256" key="2">
    <source>
        <dbReference type="SAM" id="Phobius"/>
    </source>
</evidence>
<name>A0A251QQ01_PRUPE</name>
<dbReference type="Gramene" id="ONI25510">
    <property type="protein sequence ID" value="ONI25510"/>
    <property type="gene ID" value="PRUPE_2G307700"/>
</dbReference>
<evidence type="ECO:0000313" key="3">
    <source>
        <dbReference type="EMBL" id="ONI25510.1"/>
    </source>
</evidence>
<feature type="transmembrane region" description="Helical" evidence="2">
    <location>
        <begin position="107"/>
        <end position="128"/>
    </location>
</feature>
<dbReference type="Gene3D" id="1.20.1280.290">
    <property type="match status" value="1"/>
</dbReference>
<dbReference type="PANTHER" id="PTHR10791">
    <property type="entry name" value="RAG1-ACTIVATING PROTEIN 1"/>
    <property type="match status" value="1"/>
</dbReference>
<dbReference type="Proteomes" id="UP000006882">
    <property type="component" value="Chromosome G2"/>
</dbReference>
<reference evidence="3 4" key="1">
    <citation type="journal article" date="2013" name="Nat. Genet.">
        <title>The high-quality draft genome of peach (Prunus persica) identifies unique patterns of genetic diversity, domestication and genome evolution.</title>
        <authorList>
            <consortium name="International Peach Genome Initiative"/>
            <person name="Verde I."/>
            <person name="Abbott A.G."/>
            <person name="Scalabrin S."/>
            <person name="Jung S."/>
            <person name="Shu S."/>
            <person name="Marroni F."/>
            <person name="Zhebentyayeva T."/>
            <person name="Dettori M.T."/>
            <person name="Grimwood J."/>
            <person name="Cattonaro F."/>
            <person name="Zuccolo A."/>
            <person name="Rossini L."/>
            <person name="Jenkins J."/>
            <person name="Vendramin E."/>
            <person name="Meisel L.A."/>
            <person name="Decroocq V."/>
            <person name="Sosinski B."/>
            <person name="Prochnik S."/>
            <person name="Mitros T."/>
            <person name="Policriti A."/>
            <person name="Cipriani G."/>
            <person name="Dondini L."/>
            <person name="Ficklin S."/>
            <person name="Goodstein D.M."/>
            <person name="Xuan P."/>
            <person name="Del Fabbro C."/>
            <person name="Aramini V."/>
            <person name="Copetti D."/>
            <person name="Gonzalez S."/>
            <person name="Horner D.S."/>
            <person name="Falchi R."/>
            <person name="Lucas S."/>
            <person name="Mica E."/>
            <person name="Maldonado J."/>
            <person name="Lazzari B."/>
            <person name="Bielenberg D."/>
            <person name="Pirona R."/>
            <person name="Miculan M."/>
            <person name="Barakat A."/>
            <person name="Testolin R."/>
            <person name="Stella A."/>
            <person name="Tartarini S."/>
            <person name="Tonutti P."/>
            <person name="Arus P."/>
            <person name="Orellana A."/>
            <person name="Wells C."/>
            <person name="Main D."/>
            <person name="Vizzotto G."/>
            <person name="Silva H."/>
            <person name="Salamini F."/>
            <person name="Schmutz J."/>
            <person name="Morgante M."/>
            <person name="Rokhsar D.S."/>
        </authorList>
    </citation>
    <scope>NUCLEOTIDE SEQUENCE [LARGE SCALE GENOMIC DNA]</scope>
    <source>
        <strain evidence="4">cv. Nemared</strain>
    </source>
</reference>
<dbReference type="InterPro" id="IPR047664">
    <property type="entry name" value="SWEET"/>
</dbReference>
<feature type="transmembrane region" description="Helical" evidence="2">
    <location>
        <begin position="75"/>
        <end position="98"/>
    </location>
</feature>
<proteinExistence type="predicted"/>
<dbReference type="EMBL" id="CM007652">
    <property type="protein sequence ID" value="ONI25510.1"/>
    <property type="molecule type" value="Genomic_DNA"/>
</dbReference>
<dbReference type="PANTHER" id="PTHR10791:SF28">
    <property type="entry name" value="BIDIRECTIONAL SUGAR TRANSPORTER SWEET3"/>
    <property type="match status" value="1"/>
</dbReference>
<keyword evidence="4" id="KW-1185">Reference proteome</keyword>
<organism evidence="3 4">
    <name type="scientific">Prunus persica</name>
    <name type="common">Peach</name>
    <name type="synonym">Amygdalus persica</name>
    <dbReference type="NCBI Taxonomy" id="3760"/>
    <lineage>
        <taxon>Eukaryota</taxon>
        <taxon>Viridiplantae</taxon>
        <taxon>Streptophyta</taxon>
        <taxon>Embryophyta</taxon>
        <taxon>Tracheophyta</taxon>
        <taxon>Spermatophyta</taxon>
        <taxon>Magnoliopsida</taxon>
        <taxon>eudicotyledons</taxon>
        <taxon>Gunneridae</taxon>
        <taxon>Pentapetalae</taxon>
        <taxon>rosids</taxon>
        <taxon>fabids</taxon>
        <taxon>Rosales</taxon>
        <taxon>Rosaceae</taxon>
        <taxon>Amygdaloideae</taxon>
        <taxon>Amygdaleae</taxon>
        <taxon>Prunus</taxon>
    </lineage>
</organism>
<evidence type="ECO:0000313" key="4">
    <source>
        <dbReference type="Proteomes" id="UP000006882"/>
    </source>
</evidence>
<sequence length="170" mass="19079">MGPTTAHNNSKVVAHNKANTNEQENRQTLNNKQLTIASVIRKKSTEEFSCVTALLNCLLYTCYALPVVSYRWENFLLVTINGFRGLLEFSFIFIYFWFSTSKGKMKVAVIMIPVIIVFCITAIIPAFVFHDHHHRTVFVGSVALVPSVAMYAAPLVVVDCGILQLVLYCT</sequence>
<evidence type="ECO:0000256" key="1">
    <source>
        <dbReference type="SAM" id="MobiDB-lite"/>
    </source>
</evidence>
<gene>
    <name evidence="3" type="ORF">PRUPE_2G307700</name>
</gene>
<dbReference type="AlphaFoldDB" id="A0A251QQ01"/>
<dbReference type="GO" id="GO:0016020">
    <property type="term" value="C:membrane"/>
    <property type="evidence" value="ECO:0000318"/>
    <property type="project" value="GO_Central"/>
</dbReference>
<accession>A0A251QQ01</accession>
<keyword evidence="2" id="KW-0472">Membrane</keyword>
<dbReference type="GO" id="GO:0008643">
    <property type="term" value="P:carbohydrate transport"/>
    <property type="evidence" value="ECO:0000318"/>
    <property type="project" value="GO_Central"/>
</dbReference>